<dbReference type="PROSITE" id="PS51257">
    <property type="entry name" value="PROKAR_LIPOPROTEIN"/>
    <property type="match status" value="1"/>
</dbReference>
<evidence type="ECO:0008006" key="4">
    <source>
        <dbReference type="Google" id="ProtNLM"/>
    </source>
</evidence>
<dbReference type="Proteomes" id="UP000294930">
    <property type="component" value="Unassembled WGS sequence"/>
</dbReference>
<dbReference type="EMBL" id="SOQZ01000001">
    <property type="protein sequence ID" value="TDY13586.1"/>
    <property type="molecule type" value="Genomic_DNA"/>
</dbReference>
<sequence length="180" mass="21230">MKKLTLVLLVITFFSCKNEENVAEKAKQQNNKLEQKIEKKNRLVFEIDFKTTKPDDFILFSNDVFLNNSQFMNFIITHKMNSNENQKVIKFEVPDEIKPDVSLGLILGRENEKAITVKLIKIHTNNVEYLISPDELNDYFTFNKFIEYNPETGIINTKRIDGKYNPTMFLRKKIINKLFQ</sequence>
<organism evidence="2 3">
    <name type="scientific">Meridianimaribacter flavus</name>
    <dbReference type="NCBI Taxonomy" id="571115"/>
    <lineage>
        <taxon>Bacteria</taxon>
        <taxon>Pseudomonadati</taxon>
        <taxon>Bacteroidota</taxon>
        <taxon>Flavobacteriia</taxon>
        <taxon>Flavobacteriales</taxon>
        <taxon>Flavobacteriaceae</taxon>
        <taxon>Meridianimaribacter</taxon>
    </lineage>
</organism>
<reference evidence="2 3" key="1">
    <citation type="submission" date="2019-03" db="EMBL/GenBank/DDBJ databases">
        <title>Genomic Encyclopedia of Type Strains, Phase III (KMG-III): the genomes of soil and plant-associated and newly described type strains.</title>
        <authorList>
            <person name="Whitman W."/>
        </authorList>
    </citation>
    <scope>NUCLEOTIDE SEQUENCE [LARGE SCALE GENOMIC DNA]</scope>
    <source>
        <strain evidence="2 3">CGMCC 1.10957</strain>
    </source>
</reference>
<proteinExistence type="predicted"/>
<feature type="coiled-coil region" evidence="1">
    <location>
        <begin position="16"/>
        <end position="43"/>
    </location>
</feature>
<keyword evidence="1" id="KW-0175">Coiled coil</keyword>
<gene>
    <name evidence="2" type="ORF">A8975_0179</name>
</gene>
<evidence type="ECO:0000256" key="1">
    <source>
        <dbReference type="SAM" id="Coils"/>
    </source>
</evidence>
<evidence type="ECO:0000313" key="3">
    <source>
        <dbReference type="Proteomes" id="UP000294930"/>
    </source>
</evidence>
<comment type="caution">
    <text evidence="2">The sequence shown here is derived from an EMBL/GenBank/DDBJ whole genome shotgun (WGS) entry which is preliminary data.</text>
</comment>
<keyword evidence="3" id="KW-1185">Reference proteome</keyword>
<protein>
    <recommendedName>
        <fullName evidence="4">Lipoprotein</fullName>
    </recommendedName>
</protein>
<name>A0ABY2G8Z5_9FLAO</name>
<dbReference type="RefSeq" id="WP_131506370.1">
    <property type="nucleotide sequence ID" value="NZ_SOQZ01000001.1"/>
</dbReference>
<evidence type="ECO:0000313" key="2">
    <source>
        <dbReference type="EMBL" id="TDY13586.1"/>
    </source>
</evidence>
<accession>A0ABY2G8Z5</accession>